<dbReference type="PANTHER" id="PTHR36529">
    <property type="entry name" value="SLL1095 PROTEIN"/>
    <property type="match status" value="1"/>
</dbReference>
<dbReference type="Pfam" id="PF09837">
    <property type="entry name" value="DUF2064"/>
    <property type="match status" value="1"/>
</dbReference>
<dbReference type="Proteomes" id="UP001596043">
    <property type="component" value="Unassembled WGS sequence"/>
</dbReference>
<protein>
    <submittedName>
        <fullName evidence="1">DUF2064 domain-containing protein</fullName>
    </submittedName>
</protein>
<dbReference type="PANTHER" id="PTHR36529:SF1">
    <property type="entry name" value="GLYCOSYLTRANSFERASE"/>
    <property type="match status" value="1"/>
</dbReference>
<dbReference type="RefSeq" id="WP_379979336.1">
    <property type="nucleotide sequence ID" value="NZ_JBHSFV010000007.1"/>
</dbReference>
<dbReference type="EMBL" id="JBHSFV010000007">
    <property type="protein sequence ID" value="MFC4634763.1"/>
    <property type="molecule type" value="Genomic_DNA"/>
</dbReference>
<name>A0ABV9HXW7_9FLAO</name>
<evidence type="ECO:0000313" key="1">
    <source>
        <dbReference type="EMBL" id="MFC4634763.1"/>
    </source>
</evidence>
<reference evidence="2" key="1">
    <citation type="journal article" date="2019" name="Int. J. Syst. Evol. Microbiol.">
        <title>The Global Catalogue of Microorganisms (GCM) 10K type strain sequencing project: providing services to taxonomists for standard genome sequencing and annotation.</title>
        <authorList>
            <consortium name="The Broad Institute Genomics Platform"/>
            <consortium name="The Broad Institute Genome Sequencing Center for Infectious Disease"/>
            <person name="Wu L."/>
            <person name="Ma J."/>
        </authorList>
    </citation>
    <scope>NUCLEOTIDE SEQUENCE [LARGE SCALE GENOMIC DNA]</scope>
    <source>
        <strain evidence="2">YJ-61-S</strain>
    </source>
</reference>
<keyword evidence="2" id="KW-1185">Reference proteome</keyword>
<evidence type="ECO:0000313" key="2">
    <source>
        <dbReference type="Proteomes" id="UP001596043"/>
    </source>
</evidence>
<comment type="caution">
    <text evidence="1">The sequence shown here is derived from an EMBL/GenBank/DDBJ whole genome shotgun (WGS) entry which is preliminary data.</text>
</comment>
<organism evidence="1 2">
    <name type="scientific">Dokdonia ponticola</name>
    <dbReference type="NCBI Taxonomy" id="2041041"/>
    <lineage>
        <taxon>Bacteria</taxon>
        <taxon>Pseudomonadati</taxon>
        <taxon>Bacteroidota</taxon>
        <taxon>Flavobacteriia</taxon>
        <taxon>Flavobacteriales</taxon>
        <taxon>Flavobacteriaceae</taxon>
        <taxon>Dokdonia</taxon>
    </lineage>
</organism>
<proteinExistence type="predicted"/>
<accession>A0ABV9HXW7</accession>
<dbReference type="Gene3D" id="3.90.550.10">
    <property type="entry name" value="Spore Coat Polysaccharide Biosynthesis Protein SpsA, Chain A"/>
    <property type="match status" value="1"/>
</dbReference>
<dbReference type="SUPFAM" id="SSF53448">
    <property type="entry name" value="Nucleotide-diphospho-sugar transferases"/>
    <property type="match status" value="1"/>
</dbReference>
<dbReference type="InterPro" id="IPR018641">
    <property type="entry name" value="Trfase_1_rSAM/seldom-assoc"/>
</dbReference>
<gene>
    <name evidence="1" type="ORF">ACFO3O_12645</name>
</gene>
<sequence length="231" mass="26398">MNLKKTAILLFAQSAQKEAANKPFKNATRLFTQLNNHTIAIVKKSKLPYFRLTEEQQVGSTFGERLTNAIQSIYDKGYDHVIAIGNDTPHLQTHHILDTAKKLETHSLVLGPSKDGGFYLIGLHKSQFNPTEFLQLPWQSQTLTKELLIAYSLRKEKIQTHLLETLEDIDLFIDIKIILKGLRALNNHIIQQLLEAIVYTKTTVYTQKIPFINSFSRRVHHNKGSPTFLPL</sequence>
<dbReference type="InterPro" id="IPR029044">
    <property type="entry name" value="Nucleotide-diphossugar_trans"/>
</dbReference>